<dbReference type="InterPro" id="IPR052162">
    <property type="entry name" value="Sensor_kinase/Photoreceptor"/>
</dbReference>
<dbReference type="Proteomes" id="UP000309788">
    <property type="component" value="Unassembled WGS sequence"/>
</dbReference>
<protein>
    <recommendedName>
        <fullName evidence="2">histidine kinase</fullName>
        <ecNumber evidence="2">2.7.13.3</ecNumber>
    </recommendedName>
</protein>
<dbReference type="CDD" id="cd00075">
    <property type="entry name" value="HATPase"/>
    <property type="match status" value="1"/>
</dbReference>
<dbReference type="SUPFAM" id="SSF55785">
    <property type="entry name" value="PYP-like sensor domain (PAS domain)"/>
    <property type="match status" value="2"/>
</dbReference>
<dbReference type="Gene3D" id="1.10.287.130">
    <property type="match status" value="1"/>
</dbReference>
<dbReference type="CDD" id="cd00082">
    <property type="entry name" value="HisKA"/>
    <property type="match status" value="1"/>
</dbReference>
<dbReference type="InterPro" id="IPR003661">
    <property type="entry name" value="HisK_dim/P_dom"/>
</dbReference>
<dbReference type="Gene3D" id="3.30.450.20">
    <property type="entry name" value="PAS domain"/>
    <property type="match status" value="2"/>
</dbReference>
<evidence type="ECO:0000256" key="5">
    <source>
        <dbReference type="ARBA" id="ARBA00022777"/>
    </source>
</evidence>
<dbReference type="SUPFAM" id="SSF47384">
    <property type="entry name" value="Homodimeric domain of signal transducing histidine kinase"/>
    <property type="match status" value="1"/>
</dbReference>
<dbReference type="CDD" id="cd00130">
    <property type="entry name" value="PAS"/>
    <property type="match status" value="2"/>
</dbReference>
<dbReference type="InterPro" id="IPR004358">
    <property type="entry name" value="Sig_transdc_His_kin-like_C"/>
</dbReference>
<dbReference type="PROSITE" id="PS50109">
    <property type="entry name" value="HIS_KIN"/>
    <property type="match status" value="1"/>
</dbReference>
<dbReference type="GO" id="GO:0000155">
    <property type="term" value="F:phosphorelay sensor kinase activity"/>
    <property type="evidence" value="ECO:0007669"/>
    <property type="project" value="InterPro"/>
</dbReference>
<dbReference type="SMART" id="SM00387">
    <property type="entry name" value="HATPase_c"/>
    <property type="match status" value="1"/>
</dbReference>
<dbReference type="Pfam" id="PF00512">
    <property type="entry name" value="HisKA"/>
    <property type="match status" value="1"/>
</dbReference>
<dbReference type="PROSITE" id="PS50113">
    <property type="entry name" value="PAC"/>
    <property type="match status" value="1"/>
</dbReference>
<dbReference type="InterPro" id="IPR000700">
    <property type="entry name" value="PAS-assoc_C"/>
</dbReference>
<feature type="domain" description="Histidine kinase" evidence="6">
    <location>
        <begin position="292"/>
        <end position="507"/>
    </location>
</feature>
<dbReference type="FunFam" id="3.30.565.10:FF:000006">
    <property type="entry name" value="Sensor histidine kinase WalK"/>
    <property type="match status" value="1"/>
</dbReference>
<accession>A0A5R9KCB3</accession>
<keyword evidence="5 9" id="KW-0418">Kinase</keyword>
<dbReference type="PANTHER" id="PTHR43304">
    <property type="entry name" value="PHYTOCHROME-LIKE PROTEIN CPH1"/>
    <property type="match status" value="1"/>
</dbReference>
<dbReference type="AlphaFoldDB" id="A0A5R9KCB3"/>
<keyword evidence="10" id="KW-1185">Reference proteome</keyword>
<comment type="caution">
    <text evidence="9">The sequence shown here is derived from an EMBL/GenBank/DDBJ whole genome shotgun (WGS) entry which is preliminary data.</text>
</comment>
<evidence type="ECO:0000256" key="3">
    <source>
        <dbReference type="ARBA" id="ARBA00022553"/>
    </source>
</evidence>
<dbReference type="SMART" id="SM00388">
    <property type="entry name" value="HisKA"/>
    <property type="match status" value="1"/>
</dbReference>
<dbReference type="OrthoDB" id="9766459at2"/>
<dbReference type="InterPro" id="IPR001610">
    <property type="entry name" value="PAC"/>
</dbReference>
<dbReference type="PANTHER" id="PTHR43304:SF1">
    <property type="entry name" value="PAC DOMAIN-CONTAINING PROTEIN"/>
    <property type="match status" value="1"/>
</dbReference>
<dbReference type="InterPro" id="IPR035965">
    <property type="entry name" value="PAS-like_dom_sf"/>
</dbReference>
<dbReference type="Pfam" id="PF13426">
    <property type="entry name" value="PAS_9"/>
    <property type="match status" value="1"/>
</dbReference>
<dbReference type="EC" id="2.7.13.3" evidence="2"/>
<gene>
    <name evidence="9" type="ORF">FEM55_16620</name>
</gene>
<evidence type="ECO:0000256" key="1">
    <source>
        <dbReference type="ARBA" id="ARBA00000085"/>
    </source>
</evidence>
<dbReference type="NCBIfam" id="TIGR00229">
    <property type="entry name" value="sensory_box"/>
    <property type="match status" value="2"/>
</dbReference>
<sequence>MGEKTIIIKGDTGFQMLFNCATVGILVIDAVGSINLLNPCAESLFGYNNAELSGRPIELLIPENLRSNYFQSSKNYVSRHIDNPTDPGAEIYARKKNGEFFPVDISLSHYELDGEWLAFVFVNDITDQVKTRKFVTEREVWLRNMVDNLPVMVWVTDPERRCTYLNNTWLSFTGNKLEQELGDGWIDGIFPDDLDYCLSVFNTAYSKMSSFSMEYRLRHHDGEYRWINGTGRPTYSSDNVFTGYIGSCTDVHQHRSMTDVLEKLVTIRTNELSVALQNEKEMNDLKTRFVSMASHEFRTPLSIVLSSTLLIEQYAGKWGDEKVARHISKIKSSVSNLTDVLSDFLSLDKLGQNKVELEPAKFNLKELMNQIIEDAQPLRKKGQQIVFNYDGVESIVLDNKKLRYIIANLISNAIKYSEENTQILLQSEVRNGLCHFKVQDQGVGIPEDDHIFMFTEFFRAKNASNFQGTGLGLTIVKRYVDLIGGSIHFTSKLGEGTCFNVQLPYQEAL</sequence>
<evidence type="ECO:0000259" key="7">
    <source>
        <dbReference type="PROSITE" id="PS50112"/>
    </source>
</evidence>
<comment type="catalytic activity">
    <reaction evidence="1">
        <text>ATP + protein L-histidine = ADP + protein N-phospho-L-histidine.</text>
        <dbReference type="EC" id="2.7.13.3"/>
    </reaction>
</comment>
<dbReference type="Pfam" id="PF02518">
    <property type="entry name" value="HATPase_c"/>
    <property type="match status" value="1"/>
</dbReference>
<evidence type="ECO:0000256" key="2">
    <source>
        <dbReference type="ARBA" id="ARBA00012438"/>
    </source>
</evidence>
<evidence type="ECO:0000313" key="10">
    <source>
        <dbReference type="Proteomes" id="UP000309788"/>
    </source>
</evidence>
<dbReference type="InterPro" id="IPR000014">
    <property type="entry name" value="PAS"/>
</dbReference>
<dbReference type="SUPFAM" id="SSF55874">
    <property type="entry name" value="ATPase domain of HSP90 chaperone/DNA topoisomerase II/histidine kinase"/>
    <property type="match status" value="1"/>
</dbReference>
<evidence type="ECO:0000259" key="6">
    <source>
        <dbReference type="PROSITE" id="PS50109"/>
    </source>
</evidence>
<name>A0A5R9KCB3_9BACT</name>
<dbReference type="InterPro" id="IPR036890">
    <property type="entry name" value="HATPase_C_sf"/>
</dbReference>
<dbReference type="RefSeq" id="WP_138282455.1">
    <property type="nucleotide sequence ID" value="NZ_BMGE01000003.1"/>
</dbReference>
<evidence type="ECO:0000259" key="8">
    <source>
        <dbReference type="PROSITE" id="PS50113"/>
    </source>
</evidence>
<proteinExistence type="predicted"/>
<dbReference type="SMART" id="SM00086">
    <property type="entry name" value="PAC"/>
    <property type="match status" value="2"/>
</dbReference>
<dbReference type="InterPro" id="IPR013655">
    <property type="entry name" value="PAS_fold_3"/>
</dbReference>
<organism evidence="9 10">
    <name type="scientific">Dyadobacter sediminis</name>
    <dbReference type="NCBI Taxonomy" id="1493691"/>
    <lineage>
        <taxon>Bacteria</taxon>
        <taxon>Pseudomonadati</taxon>
        <taxon>Bacteroidota</taxon>
        <taxon>Cytophagia</taxon>
        <taxon>Cytophagales</taxon>
        <taxon>Spirosomataceae</taxon>
        <taxon>Dyadobacter</taxon>
    </lineage>
</organism>
<evidence type="ECO:0000256" key="4">
    <source>
        <dbReference type="ARBA" id="ARBA00022679"/>
    </source>
</evidence>
<dbReference type="EMBL" id="VCEI01000025">
    <property type="protein sequence ID" value="TLU92347.1"/>
    <property type="molecule type" value="Genomic_DNA"/>
</dbReference>
<dbReference type="Gene3D" id="3.30.565.10">
    <property type="entry name" value="Histidine kinase-like ATPase, C-terminal domain"/>
    <property type="match status" value="1"/>
</dbReference>
<dbReference type="Pfam" id="PF08447">
    <property type="entry name" value="PAS_3"/>
    <property type="match status" value="1"/>
</dbReference>
<feature type="domain" description="PAC" evidence="8">
    <location>
        <begin position="211"/>
        <end position="263"/>
    </location>
</feature>
<dbReference type="FunFam" id="3.30.450.20:FF:000099">
    <property type="entry name" value="Sensory box sensor histidine kinase"/>
    <property type="match status" value="1"/>
</dbReference>
<dbReference type="PRINTS" id="PR00344">
    <property type="entry name" value="BCTRLSENSOR"/>
</dbReference>
<evidence type="ECO:0000313" key="9">
    <source>
        <dbReference type="EMBL" id="TLU92347.1"/>
    </source>
</evidence>
<dbReference type="InterPro" id="IPR003594">
    <property type="entry name" value="HATPase_dom"/>
</dbReference>
<feature type="domain" description="PAS" evidence="7">
    <location>
        <begin position="10"/>
        <end position="64"/>
    </location>
</feature>
<dbReference type="PROSITE" id="PS50112">
    <property type="entry name" value="PAS"/>
    <property type="match status" value="2"/>
</dbReference>
<feature type="domain" description="PAS" evidence="7">
    <location>
        <begin position="138"/>
        <end position="208"/>
    </location>
</feature>
<keyword evidence="3" id="KW-0597">Phosphoprotein</keyword>
<dbReference type="InterPro" id="IPR036097">
    <property type="entry name" value="HisK_dim/P_sf"/>
</dbReference>
<keyword evidence="4" id="KW-0808">Transferase</keyword>
<dbReference type="SMART" id="SM00091">
    <property type="entry name" value="PAS"/>
    <property type="match status" value="2"/>
</dbReference>
<reference evidence="9 10" key="1">
    <citation type="submission" date="2019-05" db="EMBL/GenBank/DDBJ databases">
        <authorList>
            <person name="Qu J.-H."/>
        </authorList>
    </citation>
    <scope>NUCLEOTIDE SEQUENCE [LARGE SCALE GENOMIC DNA]</scope>
    <source>
        <strain evidence="9 10">Z12</strain>
    </source>
</reference>
<dbReference type="InterPro" id="IPR005467">
    <property type="entry name" value="His_kinase_dom"/>
</dbReference>